<accession>A0A397WMU0</accession>
<comment type="caution">
    <text evidence="2">The sequence shown here is derived from an EMBL/GenBank/DDBJ whole genome shotgun (WGS) entry which is preliminary data.</text>
</comment>
<gene>
    <name evidence="2" type="ORF">BXU00_01400</name>
</gene>
<dbReference type="EMBL" id="MWMI01000002">
    <property type="protein sequence ID" value="RIB35404.1"/>
    <property type="molecule type" value="Genomic_DNA"/>
</dbReference>
<proteinExistence type="predicted"/>
<sequence>MKTAFLLKIPEKYVNLEIANNYRQKTKKIKENLFKVNVRDTPKSIIKLLQKPINFEIRMEELKNVKHLIETYEDLFYILKDFIDARITNENKKGKSPFWEYYNPKWDNQCGIRNRTLSEYLKELGFEVRLIGGLYILLDKKKIGGTHVWVDVKVDNKWIELDASNSPLYPTCNLVRMNVLKEWDKFDRDYWLKGIIEVDIW</sequence>
<dbReference type="SUPFAM" id="SSF54001">
    <property type="entry name" value="Cysteine proteinases"/>
    <property type="match status" value="1"/>
</dbReference>
<dbReference type="AlphaFoldDB" id="A0A397WMU0"/>
<protein>
    <recommendedName>
        <fullName evidence="1">Transglutaminase-like domain-containing protein</fullName>
    </recommendedName>
</protein>
<name>A0A397WMU0_9ARCH</name>
<evidence type="ECO:0000313" key="3">
    <source>
        <dbReference type="Proteomes" id="UP000266622"/>
    </source>
</evidence>
<feature type="domain" description="Transglutaminase-like" evidence="1">
    <location>
        <begin position="67"/>
        <end position="163"/>
    </location>
</feature>
<evidence type="ECO:0000313" key="2">
    <source>
        <dbReference type="EMBL" id="RIB35404.1"/>
    </source>
</evidence>
<dbReference type="Pfam" id="PF01841">
    <property type="entry name" value="Transglut_core"/>
    <property type="match status" value="1"/>
</dbReference>
<dbReference type="InterPro" id="IPR038765">
    <property type="entry name" value="Papain-like_cys_pep_sf"/>
</dbReference>
<organism evidence="2 3">
    <name type="scientific">Candidatus Nanoclepta minutus</name>
    <dbReference type="NCBI Taxonomy" id="1940235"/>
    <lineage>
        <taxon>Archaea</taxon>
        <taxon>Nanobdellota</taxon>
        <taxon>Candidatus Nanoclepta</taxon>
    </lineage>
</organism>
<dbReference type="Proteomes" id="UP000266622">
    <property type="component" value="Unassembled WGS sequence"/>
</dbReference>
<reference evidence="2 3" key="1">
    <citation type="journal article" date="2018" name="Syst. Appl. Microbiol.">
        <title>A new symbiotic nanoarchaeote (Candidatus Nanoclepta minutus) and its host (Zestosphaera tikiterensis gen. nov., sp. nov.) from a New Zealand hot spring.</title>
        <authorList>
            <person name="St John E."/>
            <person name="Liu Y."/>
            <person name="Podar M."/>
            <person name="Stott M.B."/>
            <person name="Meneghin J."/>
            <person name="Chen Z."/>
            <person name="Lagutin K."/>
            <person name="Mitchell K."/>
            <person name="Reysenbach A.L."/>
        </authorList>
    </citation>
    <scope>NUCLEOTIDE SEQUENCE [LARGE SCALE GENOMIC DNA]</scope>
    <source>
        <strain evidence="2">NZ3</strain>
    </source>
</reference>
<dbReference type="InterPro" id="IPR002931">
    <property type="entry name" value="Transglutaminase-like"/>
</dbReference>
<evidence type="ECO:0000259" key="1">
    <source>
        <dbReference type="Pfam" id="PF01841"/>
    </source>
</evidence>